<reference evidence="1 2" key="1">
    <citation type="submission" date="2019-03" db="EMBL/GenBank/DDBJ databases">
        <title>Deep-cultivation of Planctomycetes and their phenomic and genomic characterization uncovers novel biology.</title>
        <authorList>
            <person name="Wiegand S."/>
            <person name="Jogler M."/>
            <person name="Boedeker C."/>
            <person name="Pinto D."/>
            <person name="Vollmers J."/>
            <person name="Rivas-Marin E."/>
            <person name="Kohn T."/>
            <person name="Peeters S.H."/>
            <person name="Heuer A."/>
            <person name="Rast P."/>
            <person name="Oberbeckmann S."/>
            <person name="Bunk B."/>
            <person name="Jeske O."/>
            <person name="Meyerdierks A."/>
            <person name="Storesund J.E."/>
            <person name="Kallscheuer N."/>
            <person name="Luecker S."/>
            <person name="Lage O.M."/>
            <person name="Pohl T."/>
            <person name="Merkel B.J."/>
            <person name="Hornburger P."/>
            <person name="Mueller R.-W."/>
            <person name="Bruemmer F."/>
            <person name="Labrenz M."/>
            <person name="Spormann A.M."/>
            <person name="Op den Camp H."/>
            <person name="Overmann J."/>
            <person name="Amann R."/>
            <person name="Jetten M.S.M."/>
            <person name="Mascher T."/>
            <person name="Medema M.H."/>
            <person name="Devos D.P."/>
            <person name="Kaster A.-K."/>
            <person name="Ovreas L."/>
            <person name="Rohde M."/>
            <person name="Galperin M.Y."/>
            <person name="Jogler C."/>
        </authorList>
    </citation>
    <scope>NUCLEOTIDE SEQUENCE [LARGE SCALE GENOMIC DNA]</scope>
    <source>
        <strain evidence="1 2">Enr17</strain>
    </source>
</reference>
<dbReference type="EMBL" id="CP037452">
    <property type="protein sequence ID" value="QDV49555.1"/>
    <property type="molecule type" value="Genomic_DNA"/>
</dbReference>
<sequence>MKRFYCGRMLNDSEPQGVVQVEHSWFKRNREREPITMPESILRLAHEEYAAQGHSQSFERIQERGGFGVMEVAALLADRVQRLEASNDDFKQ</sequence>
<evidence type="ECO:0000313" key="2">
    <source>
        <dbReference type="Proteomes" id="UP000318313"/>
    </source>
</evidence>
<proteinExistence type="predicted"/>
<organism evidence="1 2">
    <name type="scientific">Gimesia fumaroli</name>
    <dbReference type="NCBI Taxonomy" id="2527976"/>
    <lineage>
        <taxon>Bacteria</taxon>
        <taxon>Pseudomonadati</taxon>
        <taxon>Planctomycetota</taxon>
        <taxon>Planctomycetia</taxon>
        <taxon>Planctomycetales</taxon>
        <taxon>Planctomycetaceae</taxon>
        <taxon>Gimesia</taxon>
    </lineage>
</organism>
<gene>
    <name evidence="1" type="ORF">Enr17x_15750</name>
</gene>
<keyword evidence="2" id="KW-1185">Reference proteome</keyword>
<name>A0A518I8W8_9PLAN</name>
<dbReference type="Proteomes" id="UP000318313">
    <property type="component" value="Chromosome"/>
</dbReference>
<dbReference type="KEGG" id="gfm:Enr17x_15750"/>
<evidence type="ECO:0000313" key="1">
    <source>
        <dbReference type="EMBL" id="QDV49555.1"/>
    </source>
</evidence>
<accession>A0A518I8W8</accession>
<protein>
    <submittedName>
        <fullName evidence="1">Uncharacterized protein</fullName>
    </submittedName>
</protein>
<dbReference type="AlphaFoldDB" id="A0A518I8W8"/>